<dbReference type="GO" id="GO:0016787">
    <property type="term" value="F:hydrolase activity"/>
    <property type="evidence" value="ECO:0007669"/>
    <property type="project" value="UniProtKB-KW"/>
</dbReference>
<dbReference type="InterPro" id="IPR029058">
    <property type="entry name" value="AB_hydrolase_fold"/>
</dbReference>
<reference evidence="4" key="1">
    <citation type="journal article" date="2020" name="Stud. Mycol.">
        <title>101 Dothideomycetes genomes: a test case for predicting lifestyles and emergence of pathogens.</title>
        <authorList>
            <person name="Haridas S."/>
            <person name="Albert R."/>
            <person name="Binder M."/>
            <person name="Bloem J."/>
            <person name="Labutti K."/>
            <person name="Salamov A."/>
            <person name="Andreopoulos B."/>
            <person name="Baker S."/>
            <person name="Barry K."/>
            <person name="Bills G."/>
            <person name="Bluhm B."/>
            <person name="Cannon C."/>
            <person name="Castanera R."/>
            <person name="Culley D."/>
            <person name="Daum C."/>
            <person name="Ezra D."/>
            <person name="Gonzalez J."/>
            <person name="Henrissat B."/>
            <person name="Kuo A."/>
            <person name="Liang C."/>
            <person name="Lipzen A."/>
            <person name="Lutzoni F."/>
            <person name="Magnuson J."/>
            <person name="Mondo S."/>
            <person name="Nolan M."/>
            <person name="Ohm R."/>
            <person name="Pangilinan J."/>
            <person name="Park H.-J."/>
            <person name="Ramirez L."/>
            <person name="Alfaro M."/>
            <person name="Sun H."/>
            <person name="Tritt A."/>
            <person name="Yoshinaga Y."/>
            <person name="Zwiers L.-H."/>
            <person name="Turgeon B."/>
            <person name="Goodwin S."/>
            <person name="Spatafora J."/>
            <person name="Crous P."/>
            <person name="Grigoriev I."/>
        </authorList>
    </citation>
    <scope>NUCLEOTIDE SEQUENCE</scope>
    <source>
        <strain evidence="4">CBS 133067</strain>
    </source>
</reference>
<evidence type="ECO:0000313" key="5">
    <source>
        <dbReference type="Proteomes" id="UP000799772"/>
    </source>
</evidence>
<comment type="similarity">
    <text evidence="1">Belongs to the peptidase S33 family.</text>
</comment>
<protein>
    <recommendedName>
        <fullName evidence="3">Peptidase S33 tripeptidyl aminopeptidase-like C-terminal domain-containing protein</fullName>
    </recommendedName>
</protein>
<dbReference type="Proteomes" id="UP000799772">
    <property type="component" value="Unassembled WGS sequence"/>
</dbReference>
<gene>
    <name evidence="4" type="ORF">NA57DRAFT_38355</name>
</gene>
<feature type="non-terminal residue" evidence="4">
    <location>
        <position position="1"/>
    </location>
</feature>
<evidence type="ECO:0000256" key="2">
    <source>
        <dbReference type="ARBA" id="ARBA00022801"/>
    </source>
</evidence>
<dbReference type="PANTHER" id="PTHR43248">
    <property type="entry name" value="2-SUCCINYL-6-HYDROXY-2,4-CYCLOHEXADIENE-1-CARBOXYLATE SYNTHASE"/>
    <property type="match status" value="1"/>
</dbReference>
<dbReference type="InterPro" id="IPR013595">
    <property type="entry name" value="Pept_S33_TAP-like_C"/>
</dbReference>
<accession>A0A9P4IHZ5</accession>
<dbReference type="AlphaFoldDB" id="A0A9P4IHZ5"/>
<evidence type="ECO:0000259" key="3">
    <source>
        <dbReference type="Pfam" id="PF08386"/>
    </source>
</evidence>
<dbReference type="EMBL" id="ML978125">
    <property type="protein sequence ID" value="KAF2099653.1"/>
    <property type="molecule type" value="Genomic_DNA"/>
</dbReference>
<dbReference type="OrthoDB" id="425534at2759"/>
<dbReference type="Pfam" id="PF08386">
    <property type="entry name" value="Abhydrolase_4"/>
    <property type="match status" value="1"/>
</dbReference>
<organism evidence="4 5">
    <name type="scientific">Rhizodiscina lignyota</name>
    <dbReference type="NCBI Taxonomy" id="1504668"/>
    <lineage>
        <taxon>Eukaryota</taxon>
        <taxon>Fungi</taxon>
        <taxon>Dikarya</taxon>
        <taxon>Ascomycota</taxon>
        <taxon>Pezizomycotina</taxon>
        <taxon>Dothideomycetes</taxon>
        <taxon>Pleosporomycetidae</taxon>
        <taxon>Aulographales</taxon>
        <taxon>Rhizodiscinaceae</taxon>
        <taxon>Rhizodiscina</taxon>
    </lineage>
</organism>
<dbReference type="PANTHER" id="PTHR43248:SF25">
    <property type="entry name" value="AB HYDROLASE-1 DOMAIN-CONTAINING PROTEIN-RELATED"/>
    <property type="match status" value="1"/>
</dbReference>
<proteinExistence type="inferred from homology"/>
<feature type="domain" description="Peptidase S33 tripeptidyl aminopeptidase-like C-terminal" evidence="3">
    <location>
        <begin position="439"/>
        <end position="538"/>
    </location>
</feature>
<sequence>TQITASEELVYHKCFGHLQCARLLLPLDYWNGTKDGEPVSLGVLRVPAKVPVTDPRYNGPIFINPGGPGGPGTLFAQFGGEGLQRYVDSGNPVLEASANSTEKFHDIIGFDPRGIGETTPSAYCFDDNEYRWIWMLRSVEEGLPGSSNAALGRLLSMNKAYTESCNVKASQPGNILNYVSTAHVARDMLELAEKHEQWREKEVAKLLPTSQSRISRRWDGGKKYKAKLQYWGFSYGTYLGATFAAMFPDNVGRMILDGVLEPEDFTGGHWVGSVTDTEKAMDTFYEHCAAAGPEHCELAQNNSTPAEVRESFQSILWELYHNPLPVQATWGPDVLSYSAVKGFVFQTLYSPVILFPTLATLFRHLEIGDLSMVAQFMEKYSPIPFGRRAGSSFPTPLISDASRAIECADADPFDAFDVEYFRQHMRELDGVSPVGGGLMTALHMRCAGWKARNIRFSGPWGGNTSTPILWIGNTADPICPIKRQVSLAHNQAARFPGSVVLTHDTAGHCTLAAYSHCTTAAIRAYFHNGTLPEPGTTCPVVQFPFNTPMPGQNIESVSNAIAQEYADAAAAHEEVKRVFTDLGMGYGMPRFWSHPMM</sequence>
<evidence type="ECO:0000313" key="4">
    <source>
        <dbReference type="EMBL" id="KAF2099653.1"/>
    </source>
</evidence>
<dbReference type="SUPFAM" id="SSF53474">
    <property type="entry name" value="alpha/beta-Hydrolases"/>
    <property type="match status" value="1"/>
</dbReference>
<evidence type="ECO:0000256" key="1">
    <source>
        <dbReference type="ARBA" id="ARBA00010088"/>
    </source>
</evidence>
<name>A0A9P4IHZ5_9PEZI</name>
<dbReference type="InterPro" id="IPR051601">
    <property type="entry name" value="Serine_prot/Carboxylest_S33"/>
</dbReference>
<keyword evidence="5" id="KW-1185">Reference proteome</keyword>
<comment type="caution">
    <text evidence="4">The sequence shown here is derived from an EMBL/GenBank/DDBJ whole genome shotgun (WGS) entry which is preliminary data.</text>
</comment>
<keyword evidence="2" id="KW-0378">Hydrolase</keyword>
<dbReference type="Gene3D" id="3.40.50.1820">
    <property type="entry name" value="alpha/beta hydrolase"/>
    <property type="match status" value="1"/>
</dbReference>